<sequence length="268" mass="28684">MHGAGNDFVMLDLRGGAEPPSRAVTQKLGDRHFGVGCDQIISIEDPVEPGTVASYRIWNSDGSIAGQCGNGARCVAAWVERELQLPAGEPFVLSSPAGLHEVLPLGKGYYQVAMGVPSFDPRQVPLGAQIEHEALTYPFRDFEFSAVSMGNPHAVIVVPEAFMADVMEVGDAMQISPLFPQSVNVGFAQVVSRNELYLRVYERGAGETLACGSGACAAVAALVRRDMLDRKVSVALPGGRLQIEWPADDQPIRMSGPTAFVFQGELIV</sequence>
<comment type="catalytic activity">
    <reaction evidence="7 8">
        <text>(2S,6S)-2,6-diaminopimelate = meso-2,6-diaminopimelate</text>
        <dbReference type="Rhea" id="RHEA:15393"/>
        <dbReference type="ChEBI" id="CHEBI:57609"/>
        <dbReference type="ChEBI" id="CHEBI:57791"/>
        <dbReference type="EC" id="5.1.1.7"/>
    </reaction>
</comment>
<dbReference type="NCBIfam" id="TIGR00652">
    <property type="entry name" value="DapF"/>
    <property type="match status" value="1"/>
</dbReference>
<evidence type="ECO:0000256" key="8">
    <source>
        <dbReference type="HAMAP-Rule" id="MF_00197"/>
    </source>
</evidence>
<keyword evidence="8" id="KW-0963">Cytoplasm</keyword>
<feature type="binding site" evidence="8">
    <location>
        <begin position="202"/>
        <end position="203"/>
    </location>
    <ligand>
        <name>substrate</name>
    </ligand>
</feature>
<comment type="function">
    <text evidence="8">Catalyzes the stereoinversion of LL-2,6-diaminopimelate (L,L-DAP) to meso-diaminopimelate (meso-DAP), a precursor of L-lysine and an essential component of the bacterial peptidoglycan.</text>
</comment>
<comment type="similarity">
    <text evidence="2 8">Belongs to the diaminopimelate epimerase family.</text>
</comment>
<feature type="binding site" evidence="8">
    <location>
        <position position="39"/>
    </location>
    <ligand>
        <name>substrate</name>
    </ligand>
</feature>
<evidence type="ECO:0000256" key="5">
    <source>
        <dbReference type="ARBA" id="ARBA00023154"/>
    </source>
</evidence>
<dbReference type="EMBL" id="JAZHBO010000001">
    <property type="protein sequence ID" value="MEF2154797.1"/>
    <property type="molecule type" value="Genomic_DNA"/>
</dbReference>
<comment type="pathway">
    <text evidence="1 8">Amino-acid biosynthesis; L-lysine biosynthesis via DAP pathway; DL-2,6-diaminopimelate from LL-2,6-diaminopimelate: step 1/1.</text>
</comment>
<reference evidence="10 11" key="1">
    <citation type="submission" date="2024-01" db="EMBL/GenBank/DDBJ databases">
        <title>Novel species of the genus Luteimonas isolated from rivers.</title>
        <authorList>
            <person name="Lu H."/>
        </authorList>
    </citation>
    <scope>NUCLEOTIDE SEQUENCE [LARGE SCALE GENOMIC DNA]</scope>
    <source>
        <strain evidence="10 11">FXH3W</strain>
    </source>
</reference>
<evidence type="ECO:0000256" key="1">
    <source>
        <dbReference type="ARBA" id="ARBA00005196"/>
    </source>
</evidence>
<feature type="site" description="Could be important to modulate the pK values of the two catalytic cysteine residues" evidence="8">
    <location>
        <position position="153"/>
    </location>
</feature>
<evidence type="ECO:0000256" key="3">
    <source>
        <dbReference type="ARBA" id="ARBA00013080"/>
    </source>
</evidence>
<dbReference type="GO" id="GO:0008837">
    <property type="term" value="F:diaminopimelate epimerase activity"/>
    <property type="evidence" value="ECO:0007669"/>
    <property type="project" value="UniProtKB-EC"/>
</dbReference>
<feature type="binding site" evidence="8">
    <location>
        <position position="151"/>
    </location>
    <ligand>
        <name>substrate</name>
    </ligand>
</feature>
<dbReference type="PANTHER" id="PTHR31689">
    <property type="entry name" value="DIAMINOPIMELATE EPIMERASE, CHLOROPLASTIC"/>
    <property type="match status" value="1"/>
</dbReference>
<feature type="binding site" evidence="8">
    <location>
        <begin position="212"/>
        <end position="213"/>
    </location>
    <ligand>
        <name>substrate</name>
    </ligand>
</feature>
<feature type="site" description="Important for dimerization" evidence="8">
    <location>
        <position position="262"/>
    </location>
</feature>
<evidence type="ECO:0000256" key="6">
    <source>
        <dbReference type="ARBA" id="ARBA00023235"/>
    </source>
</evidence>
<feature type="binding site" evidence="8">
    <location>
        <position position="59"/>
    </location>
    <ligand>
        <name>substrate</name>
    </ligand>
</feature>
<dbReference type="EC" id="5.1.1.7" evidence="3 8"/>
<evidence type="ECO:0000313" key="10">
    <source>
        <dbReference type="EMBL" id="MEF2154797.1"/>
    </source>
</evidence>
<evidence type="ECO:0000256" key="9">
    <source>
        <dbReference type="PROSITE-ProRule" id="PRU10125"/>
    </source>
</evidence>
<keyword evidence="5 8" id="KW-0457">Lysine biosynthesis</keyword>
<proteinExistence type="inferred from homology"/>
<dbReference type="PROSITE" id="PS01326">
    <property type="entry name" value="DAP_EPIMERASE"/>
    <property type="match status" value="1"/>
</dbReference>
<organism evidence="10 11">
    <name type="scientific">Aquilutibacter rugosus</name>
    <dbReference type="NCBI Taxonomy" id="3115820"/>
    <lineage>
        <taxon>Bacteria</taxon>
        <taxon>Pseudomonadati</taxon>
        <taxon>Pseudomonadota</taxon>
        <taxon>Gammaproteobacteria</taxon>
        <taxon>Lysobacterales</taxon>
        <taxon>Lysobacteraceae</taxon>
        <taxon>Aquilutibacter</taxon>
    </lineage>
</organism>
<feature type="site" description="Could be important to modulate the pK values of the two catalytic cysteine residues" evidence="8">
    <location>
        <position position="202"/>
    </location>
</feature>
<dbReference type="Gene3D" id="3.10.310.10">
    <property type="entry name" value="Diaminopimelate Epimerase, Chain A, domain 1"/>
    <property type="match status" value="2"/>
</dbReference>
<gene>
    <name evidence="8 10" type="primary">dapF</name>
    <name evidence="10" type="ORF">V3390_00865</name>
</gene>
<dbReference type="InterPro" id="IPR001653">
    <property type="entry name" value="DAP_epimerase_DapF"/>
</dbReference>
<evidence type="ECO:0000313" key="11">
    <source>
        <dbReference type="Proteomes" id="UP001356170"/>
    </source>
</evidence>
<comment type="caution">
    <text evidence="10">The sequence shown here is derived from an EMBL/GenBank/DDBJ whole genome shotgun (WGS) entry which is preliminary data.</text>
</comment>
<evidence type="ECO:0000256" key="2">
    <source>
        <dbReference type="ARBA" id="ARBA00010219"/>
    </source>
</evidence>
<feature type="active site" description="Proton acceptor" evidence="8">
    <location>
        <position position="211"/>
    </location>
</feature>
<dbReference type="PANTHER" id="PTHR31689:SF0">
    <property type="entry name" value="DIAMINOPIMELATE EPIMERASE"/>
    <property type="match status" value="1"/>
</dbReference>
<dbReference type="InterPro" id="IPR018510">
    <property type="entry name" value="DAP_epimerase_AS"/>
</dbReference>
<dbReference type="RefSeq" id="WP_331703619.1">
    <property type="nucleotide sequence ID" value="NZ_JAZHBO010000001.1"/>
</dbReference>
<protein>
    <recommendedName>
        <fullName evidence="3 8">Diaminopimelate epimerase</fullName>
        <shortName evidence="8">DAP epimerase</shortName>
        <ecNumber evidence="3 8">5.1.1.7</ecNumber>
    </recommendedName>
    <alternativeName>
        <fullName evidence="8">PLP-independent amino acid racemase</fullName>
    </alternativeName>
</protein>
<evidence type="ECO:0000256" key="4">
    <source>
        <dbReference type="ARBA" id="ARBA00022605"/>
    </source>
</evidence>
<dbReference type="Proteomes" id="UP001356170">
    <property type="component" value="Unassembled WGS sequence"/>
</dbReference>
<name>A0ABU7UW30_9GAMM</name>
<feature type="binding site" evidence="8">
    <location>
        <position position="6"/>
    </location>
    <ligand>
        <name>substrate</name>
    </ligand>
</feature>
<keyword evidence="11" id="KW-1185">Reference proteome</keyword>
<feature type="binding site" evidence="8">
    <location>
        <position position="184"/>
    </location>
    <ligand>
        <name>substrate</name>
    </ligand>
</feature>
<comment type="subunit">
    <text evidence="8">Homodimer.</text>
</comment>
<keyword evidence="4 8" id="KW-0028">Amino-acid biosynthesis</keyword>
<feature type="active site" evidence="9">
    <location>
        <position position="68"/>
    </location>
</feature>
<evidence type="ECO:0000256" key="7">
    <source>
        <dbReference type="ARBA" id="ARBA00051712"/>
    </source>
</evidence>
<feature type="active site" description="Proton donor" evidence="8">
    <location>
        <position position="68"/>
    </location>
</feature>
<feature type="binding site" evidence="8">
    <location>
        <begin position="69"/>
        <end position="70"/>
    </location>
    <ligand>
        <name>substrate</name>
    </ligand>
</feature>
<accession>A0ABU7UW30</accession>
<dbReference type="SUPFAM" id="SSF54506">
    <property type="entry name" value="Diaminopimelate epimerase-like"/>
    <property type="match status" value="2"/>
</dbReference>
<comment type="subcellular location">
    <subcellularLocation>
        <location evidence="8">Cytoplasm</location>
    </subcellularLocation>
</comment>
<dbReference type="HAMAP" id="MF_00197">
    <property type="entry name" value="DAP_epimerase"/>
    <property type="match status" value="1"/>
</dbReference>
<keyword evidence="6 8" id="KW-0413">Isomerase</keyword>
<dbReference type="Pfam" id="PF01678">
    <property type="entry name" value="DAP_epimerase"/>
    <property type="match status" value="2"/>
</dbReference>